<dbReference type="Pfam" id="PF13180">
    <property type="entry name" value="PDZ_2"/>
    <property type="match status" value="1"/>
</dbReference>
<dbReference type="SUPFAM" id="SSF50494">
    <property type="entry name" value="Trypsin-like serine proteases"/>
    <property type="match status" value="1"/>
</dbReference>
<dbReference type="InterPro" id="IPR001478">
    <property type="entry name" value="PDZ"/>
</dbReference>
<keyword evidence="1" id="KW-0472">Membrane</keyword>
<dbReference type="InterPro" id="IPR009003">
    <property type="entry name" value="Peptidase_S1_PA"/>
</dbReference>
<dbReference type="Gene3D" id="2.30.42.10">
    <property type="match status" value="1"/>
</dbReference>
<dbReference type="SMART" id="SM00228">
    <property type="entry name" value="PDZ"/>
    <property type="match status" value="1"/>
</dbReference>
<dbReference type="AlphaFoldDB" id="A0A2H0NDP3"/>
<keyword evidence="1" id="KW-0812">Transmembrane</keyword>
<evidence type="ECO:0000256" key="1">
    <source>
        <dbReference type="SAM" id="Phobius"/>
    </source>
</evidence>
<feature type="domain" description="PDZ" evidence="2">
    <location>
        <begin position="284"/>
        <end position="355"/>
    </location>
</feature>
<reference evidence="3 4" key="1">
    <citation type="submission" date="2017-09" db="EMBL/GenBank/DDBJ databases">
        <title>Depth-based differentiation of microbial function through sediment-hosted aquifers and enrichment of novel symbionts in the deep terrestrial subsurface.</title>
        <authorList>
            <person name="Probst A.J."/>
            <person name="Ladd B."/>
            <person name="Jarett J.K."/>
            <person name="Geller-Mcgrath D.E."/>
            <person name="Sieber C.M."/>
            <person name="Emerson J.B."/>
            <person name="Anantharaman K."/>
            <person name="Thomas B.C."/>
            <person name="Malmstrom R."/>
            <person name="Stieglmeier M."/>
            <person name="Klingl A."/>
            <person name="Woyke T."/>
            <person name="Ryan C.M."/>
            <person name="Banfield J.F."/>
        </authorList>
    </citation>
    <scope>NUCLEOTIDE SEQUENCE [LARGE SCALE GENOMIC DNA]</scope>
    <source>
        <strain evidence="3">CG11_big_fil_rev_8_21_14_0_20_36_20</strain>
    </source>
</reference>
<comment type="caution">
    <text evidence="3">The sequence shown here is derived from an EMBL/GenBank/DDBJ whole genome shotgun (WGS) entry which is preliminary data.</text>
</comment>
<accession>A0A2H0NDP3</accession>
<protein>
    <recommendedName>
        <fullName evidence="2">PDZ domain-containing protein</fullName>
    </recommendedName>
</protein>
<dbReference type="SUPFAM" id="SSF50156">
    <property type="entry name" value="PDZ domain-like"/>
    <property type="match status" value="1"/>
</dbReference>
<evidence type="ECO:0000259" key="2">
    <source>
        <dbReference type="SMART" id="SM00228"/>
    </source>
</evidence>
<evidence type="ECO:0000313" key="4">
    <source>
        <dbReference type="Proteomes" id="UP000230564"/>
    </source>
</evidence>
<name>A0A2H0NDP3_9BACT</name>
<dbReference type="InterPro" id="IPR036034">
    <property type="entry name" value="PDZ_sf"/>
</dbReference>
<dbReference type="Proteomes" id="UP000230564">
    <property type="component" value="Unassembled WGS sequence"/>
</dbReference>
<keyword evidence="1" id="KW-1133">Transmembrane helix</keyword>
<gene>
    <name evidence="3" type="ORF">COV55_01110</name>
</gene>
<evidence type="ECO:0000313" key="3">
    <source>
        <dbReference type="EMBL" id="PIR07008.1"/>
    </source>
</evidence>
<dbReference type="Gene3D" id="2.40.10.120">
    <property type="match status" value="1"/>
</dbReference>
<proteinExistence type="predicted"/>
<feature type="transmembrane region" description="Helical" evidence="1">
    <location>
        <begin position="20"/>
        <end position="41"/>
    </location>
</feature>
<sequence length="364" mass="40724">MEERKTHFERPTTTRPPSLFNLTLLAVLFGAAAGFGGYLMAKTFKPMTDVNYLDLINNQRDIKINIEQPLTNVADKYQNSVAGVYRPVKTIATVGQPLFNEDQFLGSAVVVTSDGWLMTTDQVITDQQGVVALNDDLYIIEDIKIDEFTGAVFIKVDGQSLQPVDFQLTDSLKAGERLFTNIDLPHSFYHTFYATFLSNIHYSVGQYLSSDRIDYYLQVSDDLSNDNFLAAPYFNMEGDLLGLAYKVNDSEVLLPAEYLKQAVKHLLNNTERPSLGIWYVDKENNSGFTELGNFIFHPTLRAVSFNSPAYQAGLQAGDQIVAVNNTAISNNKTLTSIIQNYRPGDIVIIKVSREGVEQDLEVKL</sequence>
<dbReference type="EMBL" id="PCWQ01000007">
    <property type="protein sequence ID" value="PIR07008.1"/>
    <property type="molecule type" value="Genomic_DNA"/>
</dbReference>
<organism evidence="3 4">
    <name type="scientific">Candidatus Komeilibacteria bacterium CG11_big_fil_rev_8_21_14_0_20_36_20</name>
    <dbReference type="NCBI Taxonomy" id="1974477"/>
    <lineage>
        <taxon>Bacteria</taxon>
        <taxon>Candidatus Komeiliibacteriota</taxon>
    </lineage>
</organism>